<dbReference type="EMBL" id="JBHSKV010000004">
    <property type="protein sequence ID" value="MFC5133834.1"/>
    <property type="molecule type" value="Genomic_DNA"/>
</dbReference>
<evidence type="ECO:0000256" key="4">
    <source>
        <dbReference type="ARBA" id="ARBA00015486"/>
    </source>
</evidence>
<feature type="region of interest" description="Disordered" evidence="10">
    <location>
        <begin position="237"/>
        <end position="261"/>
    </location>
</feature>
<comment type="catalytic activity">
    <reaction evidence="9">
        <text>5,6-dimethylbenzimidazole + nicotinate beta-D-ribonucleotide = alpha-ribazole 5'-phosphate + nicotinate + H(+)</text>
        <dbReference type="Rhea" id="RHEA:11196"/>
        <dbReference type="ChEBI" id="CHEBI:15378"/>
        <dbReference type="ChEBI" id="CHEBI:15890"/>
        <dbReference type="ChEBI" id="CHEBI:32544"/>
        <dbReference type="ChEBI" id="CHEBI:57502"/>
        <dbReference type="ChEBI" id="CHEBI:57918"/>
        <dbReference type="EC" id="2.4.2.21"/>
    </reaction>
</comment>
<dbReference type="InterPro" id="IPR003200">
    <property type="entry name" value="Nict_dMeBzImd_PRibTrfase"/>
</dbReference>
<dbReference type="CDD" id="cd02439">
    <property type="entry name" value="DMB-PRT_CobT"/>
    <property type="match status" value="1"/>
</dbReference>
<dbReference type="InterPro" id="IPR036087">
    <property type="entry name" value="Nict_dMeBzImd_PRibTrfase_sf"/>
</dbReference>
<keyword evidence="7 11" id="KW-0808">Transferase</keyword>
<evidence type="ECO:0000256" key="2">
    <source>
        <dbReference type="ARBA" id="ARBA00007110"/>
    </source>
</evidence>
<dbReference type="InterPro" id="IPR017846">
    <property type="entry name" value="Nict_dMeBzImd_PRibTrfase_bact"/>
</dbReference>
<keyword evidence="6 11" id="KW-0328">Glycosyltransferase</keyword>
<proteinExistence type="inferred from homology"/>
<comment type="caution">
    <text evidence="11">The sequence shown here is derived from an EMBL/GenBank/DDBJ whole genome shotgun (WGS) entry which is preliminary data.</text>
</comment>
<name>A0ABD5QNK3_9EURY</name>
<dbReference type="EC" id="2.4.2.21" evidence="3"/>
<evidence type="ECO:0000256" key="9">
    <source>
        <dbReference type="ARBA" id="ARBA00047340"/>
    </source>
</evidence>
<dbReference type="RefSeq" id="WP_203227898.1">
    <property type="nucleotide sequence ID" value="NZ_JBHSKV010000004.1"/>
</dbReference>
<reference evidence="11 12" key="1">
    <citation type="journal article" date="2019" name="Int. J. Syst. Evol. Microbiol.">
        <title>The Global Catalogue of Microorganisms (GCM) 10K type strain sequencing project: providing services to taxonomists for standard genome sequencing and annotation.</title>
        <authorList>
            <consortium name="The Broad Institute Genomics Platform"/>
            <consortium name="The Broad Institute Genome Sequencing Center for Infectious Disease"/>
            <person name="Wu L."/>
            <person name="Ma J."/>
        </authorList>
    </citation>
    <scope>NUCLEOTIDE SEQUENCE [LARGE SCALE GENOMIC DNA]</scope>
    <source>
        <strain evidence="11 12">CGMCC 1.16026</strain>
    </source>
</reference>
<keyword evidence="5" id="KW-0169">Cobalamin biosynthesis</keyword>
<accession>A0ABD5QNK3</accession>
<evidence type="ECO:0000313" key="11">
    <source>
        <dbReference type="EMBL" id="MFC5133834.1"/>
    </source>
</evidence>
<dbReference type="PANTHER" id="PTHR43463">
    <property type="entry name" value="NICOTINATE-NUCLEOTIDE--DIMETHYLBENZIMIDAZOLE PHOSPHORIBOSYLTRANSFERASE"/>
    <property type="match status" value="1"/>
</dbReference>
<dbReference type="SUPFAM" id="SSF52733">
    <property type="entry name" value="Nicotinate mononucleotide:5,6-dimethylbenzimidazole phosphoribosyltransferase (CobT)"/>
    <property type="match status" value="1"/>
</dbReference>
<evidence type="ECO:0000256" key="5">
    <source>
        <dbReference type="ARBA" id="ARBA00022573"/>
    </source>
</evidence>
<dbReference type="Gene3D" id="3.40.50.10210">
    <property type="match status" value="1"/>
</dbReference>
<sequence length="381" mass="38356">MSDLELSSSPDFSPPSIPAFDDDAADAARQRQAELTKPPGSLGRLEDLAVAIAGLTGDPRPTLADPTVVVAAADHGVVDRGVSAYPQAVTRAMVRNFAAGGAAVSAIDEVVGADTLVVDAGVDGPPVEVDECDGDDTVPVVDERIGSGTDDLSNGPAMSRNDAIASLEAGVRTARTRLSDAGIVALGEMGIGNTTVAAALTAALAGADPDRVTGRGTGVDEETRAHKVAVVERALSRNGLDGGDDGDGVGAGGDGDDADEPTDAVEVLRRVGGYEIGLLAGVALGCAADRTPVVVDGVVSGAAALVADAVAGDVRPYLLPSHVGSEPGHAVQLDALDLDPLFDHDFRLGEGSGAALALATYRAACRTHDRMATFTEAGIER</sequence>
<dbReference type="GO" id="GO:0009236">
    <property type="term" value="P:cobalamin biosynthetic process"/>
    <property type="evidence" value="ECO:0007669"/>
    <property type="project" value="UniProtKB-KW"/>
</dbReference>
<keyword evidence="12" id="KW-1185">Reference proteome</keyword>
<evidence type="ECO:0000256" key="7">
    <source>
        <dbReference type="ARBA" id="ARBA00022679"/>
    </source>
</evidence>
<comment type="pathway">
    <text evidence="1">Nucleoside biosynthesis; alpha-ribazole biosynthesis; alpha-ribazole from 5,6-dimethylbenzimidazole: step 1/2.</text>
</comment>
<comment type="similarity">
    <text evidence="2">Belongs to the CobT family.</text>
</comment>
<dbReference type="InterPro" id="IPR023195">
    <property type="entry name" value="Nict_dMeBzImd_PRibTrfase_N"/>
</dbReference>
<evidence type="ECO:0000313" key="12">
    <source>
        <dbReference type="Proteomes" id="UP001596145"/>
    </source>
</evidence>
<protein>
    <recommendedName>
        <fullName evidence="4">Nicotinate-nucleotide--dimethylbenzimidazole phosphoribosyltransferase</fullName>
        <ecNumber evidence="3">2.4.2.21</ecNumber>
    </recommendedName>
    <alternativeName>
        <fullName evidence="8">N(1)-alpha-phosphoribosyltransferase</fullName>
    </alternativeName>
</protein>
<dbReference type="Proteomes" id="UP001596145">
    <property type="component" value="Unassembled WGS sequence"/>
</dbReference>
<dbReference type="Pfam" id="PF02277">
    <property type="entry name" value="DBI_PRT"/>
    <property type="match status" value="1"/>
</dbReference>
<organism evidence="11 12">
    <name type="scientific">Halorubrum glutamatedens</name>
    <dbReference type="NCBI Taxonomy" id="2707018"/>
    <lineage>
        <taxon>Archaea</taxon>
        <taxon>Methanobacteriati</taxon>
        <taxon>Methanobacteriota</taxon>
        <taxon>Stenosarchaea group</taxon>
        <taxon>Halobacteria</taxon>
        <taxon>Halobacteriales</taxon>
        <taxon>Haloferacaceae</taxon>
        <taxon>Halorubrum</taxon>
    </lineage>
</organism>
<dbReference type="Gene3D" id="1.10.1610.10">
    <property type="match status" value="1"/>
</dbReference>
<evidence type="ECO:0000256" key="6">
    <source>
        <dbReference type="ARBA" id="ARBA00022676"/>
    </source>
</evidence>
<dbReference type="PANTHER" id="PTHR43463:SF1">
    <property type="entry name" value="NICOTINATE-NUCLEOTIDE--DIMETHYLBENZIMIDAZOLE PHOSPHORIBOSYLTRANSFERASE"/>
    <property type="match status" value="1"/>
</dbReference>
<evidence type="ECO:0000256" key="10">
    <source>
        <dbReference type="SAM" id="MobiDB-lite"/>
    </source>
</evidence>
<dbReference type="AlphaFoldDB" id="A0ABD5QNK3"/>
<evidence type="ECO:0000256" key="1">
    <source>
        <dbReference type="ARBA" id="ARBA00005049"/>
    </source>
</evidence>
<feature type="region of interest" description="Disordered" evidence="10">
    <location>
        <begin position="1"/>
        <end position="41"/>
    </location>
</feature>
<evidence type="ECO:0000256" key="8">
    <source>
        <dbReference type="ARBA" id="ARBA00030686"/>
    </source>
</evidence>
<dbReference type="GO" id="GO:0008939">
    <property type="term" value="F:nicotinate-nucleotide-dimethylbenzimidazole phosphoribosyltransferase activity"/>
    <property type="evidence" value="ECO:0007669"/>
    <property type="project" value="UniProtKB-EC"/>
</dbReference>
<gene>
    <name evidence="11" type="ORF">ACFPJA_03715</name>
</gene>
<dbReference type="HAMAP" id="MF_00230">
    <property type="entry name" value="CobT"/>
    <property type="match status" value="1"/>
</dbReference>
<evidence type="ECO:0000256" key="3">
    <source>
        <dbReference type="ARBA" id="ARBA00011991"/>
    </source>
</evidence>